<comment type="caution">
    <text evidence="2">The sequence shown here is derived from an EMBL/GenBank/DDBJ whole genome shotgun (WGS) entry which is preliminary data.</text>
</comment>
<feature type="compositionally biased region" description="Low complexity" evidence="1">
    <location>
        <begin position="36"/>
        <end position="53"/>
    </location>
</feature>
<dbReference type="Proteomes" id="UP001066276">
    <property type="component" value="Chromosome 4_2"/>
</dbReference>
<gene>
    <name evidence="2" type="ORF">NDU88_007385</name>
</gene>
<evidence type="ECO:0000313" key="3">
    <source>
        <dbReference type="Proteomes" id="UP001066276"/>
    </source>
</evidence>
<name>A0AAV7SSE1_PLEWA</name>
<accession>A0AAV7SSE1</accession>
<evidence type="ECO:0000256" key="1">
    <source>
        <dbReference type="SAM" id="MobiDB-lite"/>
    </source>
</evidence>
<organism evidence="2 3">
    <name type="scientific">Pleurodeles waltl</name>
    <name type="common">Iberian ribbed newt</name>
    <dbReference type="NCBI Taxonomy" id="8319"/>
    <lineage>
        <taxon>Eukaryota</taxon>
        <taxon>Metazoa</taxon>
        <taxon>Chordata</taxon>
        <taxon>Craniata</taxon>
        <taxon>Vertebrata</taxon>
        <taxon>Euteleostomi</taxon>
        <taxon>Amphibia</taxon>
        <taxon>Batrachia</taxon>
        <taxon>Caudata</taxon>
        <taxon>Salamandroidea</taxon>
        <taxon>Salamandridae</taxon>
        <taxon>Pleurodelinae</taxon>
        <taxon>Pleurodeles</taxon>
    </lineage>
</organism>
<sequence>MAYEGAALSYRALRLLGANPVVLGPRVSPQVPDPSAPRSEGPPGESPSRGPGRLSRRFAAQPRLWGRTPLSPRERRSPDPAAPGITLDDILIVVDPTNWRAARWGNGIHACPQL</sequence>
<dbReference type="AlphaFoldDB" id="A0AAV7SSE1"/>
<evidence type="ECO:0000313" key="2">
    <source>
        <dbReference type="EMBL" id="KAJ1166992.1"/>
    </source>
</evidence>
<reference evidence="2" key="1">
    <citation type="journal article" date="2022" name="bioRxiv">
        <title>Sequencing and chromosome-scale assembly of the giantPleurodeles waltlgenome.</title>
        <authorList>
            <person name="Brown T."/>
            <person name="Elewa A."/>
            <person name="Iarovenko S."/>
            <person name="Subramanian E."/>
            <person name="Araus A.J."/>
            <person name="Petzold A."/>
            <person name="Susuki M."/>
            <person name="Suzuki K.-i.T."/>
            <person name="Hayashi T."/>
            <person name="Toyoda A."/>
            <person name="Oliveira C."/>
            <person name="Osipova E."/>
            <person name="Leigh N.D."/>
            <person name="Simon A."/>
            <person name="Yun M.H."/>
        </authorList>
    </citation>
    <scope>NUCLEOTIDE SEQUENCE</scope>
    <source>
        <strain evidence="2">20211129_DDA</strain>
        <tissue evidence="2">Liver</tissue>
    </source>
</reference>
<dbReference type="EMBL" id="JANPWB010000008">
    <property type="protein sequence ID" value="KAJ1166992.1"/>
    <property type="molecule type" value="Genomic_DNA"/>
</dbReference>
<feature type="region of interest" description="Disordered" evidence="1">
    <location>
        <begin position="23"/>
        <end position="86"/>
    </location>
</feature>
<protein>
    <submittedName>
        <fullName evidence="2">Uncharacterized protein</fullName>
    </submittedName>
</protein>
<proteinExistence type="predicted"/>
<keyword evidence="3" id="KW-1185">Reference proteome</keyword>